<accession>A0ABN5WSB3</accession>
<gene>
    <name evidence="2" type="ORF">HORIV_22650</name>
</gene>
<evidence type="ECO:0000313" key="2">
    <source>
        <dbReference type="EMBL" id="BBI49844.1"/>
    </source>
</evidence>
<organism evidence="2 3">
    <name type="scientific">Vreelandella olivaria</name>
    <dbReference type="NCBI Taxonomy" id="390919"/>
    <lineage>
        <taxon>Bacteria</taxon>
        <taxon>Pseudomonadati</taxon>
        <taxon>Pseudomonadota</taxon>
        <taxon>Gammaproteobacteria</taxon>
        <taxon>Oceanospirillales</taxon>
        <taxon>Halomonadaceae</taxon>
        <taxon>Vreelandella</taxon>
    </lineage>
</organism>
<dbReference type="EMBL" id="AP019416">
    <property type="protein sequence ID" value="BBI49844.1"/>
    <property type="molecule type" value="Genomic_DNA"/>
</dbReference>
<protein>
    <submittedName>
        <fullName evidence="2">Uncharacterized protein</fullName>
    </submittedName>
</protein>
<dbReference type="Gene3D" id="3.30.450.20">
    <property type="entry name" value="PAS domain"/>
    <property type="match status" value="1"/>
</dbReference>
<evidence type="ECO:0000313" key="3">
    <source>
        <dbReference type="Proteomes" id="UP000289555"/>
    </source>
</evidence>
<keyword evidence="3" id="KW-1185">Reference proteome</keyword>
<keyword evidence="1" id="KW-1133">Transmembrane helix</keyword>
<reference evidence="3" key="1">
    <citation type="journal article" date="2019" name="Microbiol. Resour. Announc.">
        <title>Complete Genome Sequence of Halomonas olivaria, a Moderately Halophilic Bacterium Isolated from Olive Processing Effluents, Obtained by Nanopore Sequencing.</title>
        <authorList>
            <person name="Nagata S."/>
            <person name="Ii K.M."/>
            <person name="Tsukimi T."/>
            <person name="Miura M.C."/>
            <person name="Galipon J."/>
            <person name="Arakawa K."/>
        </authorList>
    </citation>
    <scope>NUCLEOTIDE SEQUENCE [LARGE SCALE GENOMIC DNA]</scope>
    <source>
        <strain evidence="3">TYRC17</strain>
    </source>
</reference>
<dbReference type="Proteomes" id="UP000289555">
    <property type="component" value="Chromosome"/>
</dbReference>
<feature type="transmembrane region" description="Helical" evidence="1">
    <location>
        <begin position="176"/>
        <end position="195"/>
    </location>
</feature>
<sequence length="196" mass="21975">MRFAHLLKKLFSFSSLKGRLLLGLSFTLLLLIALVLGMAWQVGKTMVQETNMSHLRYEATLLADEVTQQIDMRIEALERLSKMIGPTDDASWISHQLRQNDSLMAWFEGIVVANRDGRIIADWPAIVGRVGLETAEFEYFRMLRGIRRPYVSEPFVGRASGMPMVLVGCRVSPSKAISMALLGAFLAWILVGYLAV</sequence>
<keyword evidence="1" id="KW-0472">Membrane</keyword>
<keyword evidence="1" id="KW-0812">Transmembrane</keyword>
<evidence type="ECO:0000256" key="1">
    <source>
        <dbReference type="SAM" id="Phobius"/>
    </source>
</evidence>
<proteinExistence type="predicted"/>
<name>A0ABN5WSB3_9GAMM</name>
<dbReference type="CDD" id="cd18773">
    <property type="entry name" value="PDC1_HK_sensor"/>
    <property type="match status" value="1"/>
</dbReference>